<dbReference type="InterPro" id="IPR013083">
    <property type="entry name" value="Znf_RING/FYVE/PHD"/>
</dbReference>
<dbReference type="EMBL" id="JBBBZM010000176">
    <property type="protein sequence ID" value="KAL0632291.1"/>
    <property type="molecule type" value="Genomic_DNA"/>
</dbReference>
<gene>
    <name evidence="3" type="ORF">Q9L58_008811</name>
</gene>
<keyword evidence="2" id="KW-1133">Transmembrane helix</keyword>
<feature type="region of interest" description="Disordered" evidence="1">
    <location>
        <begin position="487"/>
        <end position="506"/>
    </location>
</feature>
<feature type="compositionally biased region" description="Basic and acidic residues" evidence="1">
    <location>
        <begin position="138"/>
        <end position="151"/>
    </location>
</feature>
<name>A0ABR3G9N1_9PEZI</name>
<feature type="compositionally biased region" description="Basic residues" evidence="1">
    <location>
        <begin position="107"/>
        <end position="119"/>
    </location>
</feature>
<accession>A0ABR3G9N1</accession>
<feature type="region of interest" description="Disordered" evidence="1">
    <location>
        <begin position="297"/>
        <end position="318"/>
    </location>
</feature>
<feature type="region of interest" description="Disordered" evidence="1">
    <location>
        <begin position="78"/>
        <end position="151"/>
    </location>
</feature>
<feature type="region of interest" description="Disordered" evidence="1">
    <location>
        <begin position="223"/>
        <end position="271"/>
    </location>
</feature>
<evidence type="ECO:0000256" key="2">
    <source>
        <dbReference type="SAM" id="Phobius"/>
    </source>
</evidence>
<evidence type="ECO:0000313" key="4">
    <source>
        <dbReference type="Proteomes" id="UP001447188"/>
    </source>
</evidence>
<proteinExistence type="predicted"/>
<comment type="caution">
    <text evidence="3">The sequence shown here is derived from an EMBL/GenBank/DDBJ whole genome shotgun (WGS) entry which is preliminary data.</text>
</comment>
<evidence type="ECO:0000313" key="3">
    <source>
        <dbReference type="EMBL" id="KAL0632291.1"/>
    </source>
</evidence>
<sequence length="726" mass="81013">MPPTADPTDCTHRSTSHCRFPSPICCACADTRPHDATYTHSGGGSNFRTTKRWSHYCVPCADFWEYQVRRARITPGESRIPEYPVPVGSSWPGPDAHANPTSLTSRSAKRRVAKKMRKRRGDDPGRTRSLDPEEEQEWVEREEERERRETEVERERLAGLVQVAKQRYETAVEKLGMFTGETAELVDAGREGTELAPPTPAAGVGTEDVPDYLGVQTDRLSLSAQATVHPPDRISDDDPQPGRPRNYSPSDIMERMYHTPSPPTPEESMDRYLSPSSLSALMTSRLPVPHINPWFQDVDVDPDDNSTPSPPSTDSAADCDRWCHATSVPPSPIRGYKTNPLLSQDARQLAEETSVVLELLSRTDEIDMDNDAQTKSIEQAFNNVVKLRREYRITLASRAGEEARAPTPDEEWDGKCIICCDDIADIVLTPCHHMVMCEVELRPVPSLSDLFLLISYLLSFFILPFIYISFATTISRASMQHFKASSLATPARRPPPRVSSLNTPARRGPGIVIGSNRRLFTIESLDPPDRAGSHFRDDEPSNSSQYHLEEPFNHGYNNTPPVPPCPTNAKHEPMYTSTLFRHGNGCRVSPLVNNCARCLAEKEKTKLQIPWVVPDATLSEDILEALFKENTEDHLIHGQVIAFERLVTKIQSYYRSGNQQGSATTSMDGDPEMSFILTTGHEQKLVEKEAQYDKVVDALEREIRGLKLMAGSANSSSDLLACSSDT</sequence>
<keyword evidence="2" id="KW-0472">Membrane</keyword>
<evidence type="ECO:0000256" key="1">
    <source>
        <dbReference type="SAM" id="MobiDB-lite"/>
    </source>
</evidence>
<organism evidence="3 4">
    <name type="scientific">Discina gigas</name>
    <dbReference type="NCBI Taxonomy" id="1032678"/>
    <lineage>
        <taxon>Eukaryota</taxon>
        <taxon>Fungi</taxon>
        <taxon>Dikarya</taxon>
        <taxon>Ascomycota</taxon>
        <taxon>Pezizomycotina</taxon>
        <taxon>Pezizomycetes</taxon>
        <taxon>Pezizales</taxon>
        <taxon>Discinaceae</taxon>
        <taxon>Discina</taxon>
    </lineage>
</organism>
<feature type="compositionally biased region" description="Basic and acidic residues" evidence="1">
    <location>
        <begin position="120"/>
        <end position="131"/>
    </location>
</feature>
<dbReference type="Gene3D" id="3.30.40.10">
    <property type="entry name" value="Zinc/RING finger domain, C3HC4 (zinc finger)"/>
    <property type="match status" value="1"/>
</dbReference>
<feature type="region of interest" description="Disordered" evidence="1">
    <location>
        <begin position="527"/>
        <end position="570"/>
    </location>
</feature>
<protein>
    <submittedName>
        <fullName evidence="3">Uncharacterized protein</fullName>
    </submittedName>
</protein>
<dbReference type="Proteomes" id="UP001447188">
    <property type="component" value="Unassembled WGS sequence"/>
</dbReference>
<reference evidence="3 4" key="1">
    <citation type="submission" date="2024-02" db="EMBL/GenBank/DDBJ databases">
        <title>Discinaceae phylogenomics.</title>
        <authorList>
            <person name="Dirks A.C."/>
            <person name="James T.Y."/>
        </authorList>
    </citation>
    <scope>NUCLEOTIDE SEQUENCE [LARGE SCALE GENOMIC DNA]</scope>
    <source>
        <strain evidence="3 4">ACD0624</strain>
    </source>
</reference>
<keyword evidence="4" id="KW-1185">Reference proteome</keyword>
<feature type="compositionally biased region" description="Basic and acidic residues" evidence="1">
    <location>
        <begin position="527"/>
        <end position="539"/>
    </location>
</feature>
<keyword evidence="2" id="KW-0812">Transmembrane</keyword>
<feature type="transmembrane region" description="Helical" evidence="2">
    <location>
        <begin position="450"/>
        <end position="470"/>
    </location>
</feature>